<dbReference type="Proteomes" id="UP000256970">
    <property type="component" value="Unassembled WGS sequence"/>
</dbReference>
<evidence type="ECO:0000256" key="1">
    <source>
        <dbReference type="SAM" id="MobiDB-lite"/>
    </source>
</evidence>
<evidence type="ECO:0000313" key="2">
    <source>
        <dbReference type="EMBL" id="SZX76519.1"/>
    </source>
</evidence>
<organism evidence="2 3">
    <name type="scientific">Tetradesmus obliquus</name>
    <name type="common">Green alga</name>
    <name type="synonym">Acutodesmus obliquus</name>
    <dbReference type="NCBI Taxonomy" id="3088"/>
    <lineage>
        <taxon>Eukaryota</taxon>
        <taxon>Viridiplantae</taxon>
        <taxon>Chlorophyta</taxon>
        <taxon>core chlorophytes</taxon>
        <taxon>Chlorophyceae</taxon>
        <taxon>CS clade</taxon>
        <taxon>Sphaeropleales</taxon>
        <taxon>Scenedesmaceae</taxon>
        <taxon>Tetradesmus</taxon>
    </lineage>
</organism>
<protein>
    <submittedName>
        <fullName evidence="2">Uncharacterized protein</fullName>
    </submittedName>
</protein>
<gene>
    <name evidence="2" type="ORF">BQ4739_LOCUS16902</name>
</gene>
<evidence type="ECO:0000313" key="3">
    <source>
        <dbReference type="Proteomes" id="UP000256970"/>
    </source>
</evidence>
<sequence length="93" mass="10653">MSYNKDPAQHGWNYQGSNEASRVAFYEKDGVKMDYYYTTGTVKTSMDHPSQGKTQMFRRGLDEAQFESVCNNPRAHTGQGYQTKSSKYYSGKK</sequence>
<feature type="region of interest" description="Disordered" evidence="1">
    <location>
        <begin position="70"/>
        <end position="93"/>
    </location>
</feature>
<accession>A0A383WHA5</accession>
<dbReference type="OrthoDB" id="509720at2759"/>
<dbReference type="EMBL" id="FNXT01001260">
    <property type="protein sequence ID" value="SZX76519.1"/>
    <property type="molecule type" value="Genomic_DNA"/>
</dbReference>
<keyword evidence="3" id="KW-1185">Reference proteome</keyword>
<reference evidence="2 3" key="1">
    <citation type="submission" date="2016-10" db="EMBL/GenBank/DDBJ databases">
        <authorList>
            <person name="Cai Z."/>
        </authorList>
    </citation>
    <scope>NUCLEOTIDE SEQUENCE [LARGE SCALE GENOMIC DNA]</scope>
</reference>
<name>A0A383WHA5_TETOB</name>
<dbReference type="AlphaFoldDB" id="A0A383WHA5"/>
<feature type="compositionally biased region" description="Polar residues" evidence="1">
    <location>
        <begin position="79"/>
        <end position="93"/>
    </location>
</feature>
<proteinExistence type="predicted"/>